<dbReference type="SUPFAM" id="SSF57535">
    <property type="entry name" value="Complement control module/SCR domain"/>
    <property type="match status" value="3"/>
</dbReference>
<organism evidence="7">
    <name type="scientific">Pongo abelii</name>
    <name type="common">Sumatran orangutan</name>
    <name type="synonym">Pongo pygmaeus abelii</name>
    <dbReference type="NCBI Taxonomy" id="9601"/>
    <lineage>
        <taxon>Eukaryota</taxon>
        <taxon>Metazoa</taxon>
        <taxon>Chordata</taxon>
        <taxon>Craniata</taxon>
        <taxon>Vertebrata</taxon>
        <taxon>Euteleostomi</taxon>
        <taxon>Mammalia</taxon>
        <taxon>Eutheria</taxon>
        <taxon>Euarchontoglires</taxon>
        <taxon>Primates</taxon>
        <taxon>Haplorrhini</taxon>
        <taxon>Catarrhini</taxon>
        <taxon>Hominidae</taxon>
        <taxon>Pongo</taxon>
    </lineage>
</organism>
<evidence type="ECO:0000256" key="5">
    <source>
        <dbReference type="SAM" id="SignalP"/>
    </source>
</evidence>
<feature type="domain" description="Sushi" evidence="6">
    <location>
        <begin position="20"/>
        <end position="81"/>
    </location>
</feature>
<evidence type="ECO:0000256" key="4">
    <source>
        <dbReference type="PROSITE-ProRule" id="PRU00302"/>
    </source>
</evidence>
<dbReference type="SMART" id="SM00032">
    <property type="entry name" value="CCP"/>
    <property type="match status" value="2"/>
</dbReference>
<keyword evidence="1 4" id="KW-0768">Sushi</keyword>
<dbReference type="FunFam" id="2.10.70.10:FF:000060">
    <property type="entry name" value="Complement inhibitory factor H"/>
    <property type="match status" value="1"/>
</dbReference>
<accession>A0A2J8UXY1</accession>
<evidence type="ECO:0000256" key="2">
    <source>
        <dbReference type="ARBA" id="ARBA00022729"/>
    </source>
</evidence>
<dbReference type="Pfam" id="PF00084">
    <property type="entry name" value="Sushi"/>
    <property type="match status" value="2"/>
</dbReference>
<dbReference type="InterPro" id="IPR051503">
    <property type="entry name" value="ComplSys_Reg/VirEntry_Med"/>
</dbReference>
<name>A0A2J8UXY1_PONAB</name>
<dbReference type="FunFam" id="2.10.70.10:FF:000026">
    <property type="entry name" value="Complement inhibitory factor H"/>
    <property type="match status" value="1"/>
</dbReference>
<keyword evidence="2 5" id="KW-0732">Signal</keyword>
<dbReference type="CDD" id="cd00033">
    <property type="entry name" value="CCP"/>
    <property type="match status" value="2"/>
</dbReference>
<dbReference type="GO" id="GO:0006956">
    <property type="term" value="P:complement activation"/>
    <property type="evidence" value="ECO:0007669"/>
    <property type="project" value="TreeGrafter"/>
</dbReference>
<sequence>MLLLINVILSLWVSCANGQGTCSKSDIEIENGFISESSSIYILNKETQYKCKPGYATADGNSSGSVTCLPNGWSAQPICINSSEKCGPPPPISNGGTISFLLKVYVPQSRVEYQCQSYYELQGSNYVTCSNGEWSEPPRCIYPCIITEENMNKNNIQLKGKSDRKYYAKTGHTIEFMCKLGYNANTSILSFQAVCREGIVEYPRCE</sequence>
<keyword evidence="3 4" id="KW-1015">Disulfide bond</keyword>
<dbReference type="GO" id="GO:0001851">
    <property type="term" value="F:complement component C3b binding"/>
    <property type="evidence" value="ECO:0007669"/>
    <property type="project" value="TreeGrafter"/>
</dbReference>
<feature type="disulfide bond" evidence="4">
    <location>
        <begin position="86"/>
        <end position="129"/>
    </location>
</feature>
<evidence type="ECO:0000259" key="6">
    <source>
        <dbReference type="PROSITE" id="PS50923"/>
    </source>
</evidence>
<dbReference type="PANTHER" id="PTHR45785:SF4">
    <property type="entry name" value="COMPLEMENT FACTOR H-RELATED PROTEIN 3-RELATED"/>
    <property type="match status" value="1"/>
</dbReference>
<feature type="signal peptide" evidence="5">
    <location>
        <begin position="1"/>
        <end position="18"/>
    </location>
</feature>
<dbReference type="AlphaFoldDB" id="A0A2J8UXY1"/>
<comment type="caution">
    <text evidence="7">The sequence shown here is derived from an EMBL/GenBank/DDBJ whole genome shotgun (WGS) entry which is preliminary data.</text>
</comment>
<dbReference type="InterPro" id="IPR000436">
    <property type="entry name" value="Sushi_SCR_CCP_dom"/>
</dbReference>
<comment type="caution">
    <text evidence="4">Lacks conserved residue(s) required for the propagation of feature annotation.</text>
</comment>
<evidence type="ECO:0000256" key="1">
    <source>
        <dbReference type="ARBA" id="ARBA00022659"/>
    </source>
</evidence>
<dbReference type="FunFam" id="2.10.70.10:FF:000041">
    <property type="entry name" value="Complement factor H"/>
    <property type="match status" value="1"/>
</dbReference>
<dbReference type="GO" id="GO:0005615">
    <property type="term" value="C:extracellular space"/>
    <property type="evidence" value="ECO:0007669"/>
    <property type="project" value="TreeGrafter"/>
</dbReference>
<feature type="chain" id="PRO_5014405799" evidence="5">
    <location>
        <begin position="19"/>
        <end position="206"/>
    </location>
</feature>
<reference evidence="7" key="1">
    <citation type="submission" date="2017-12" db="EMBL/GenBank/DDBJ databases">
        <title>High-resolution comparative analysis of great ape genomes.</title>
        <authorList>
            <person name="Pollen A."/>
            <person name="Hastie A."/>
            <person name="Hormozdiari F."/>
            <person name="Dougherty M."/>
            <person name="Liu R."/>
            <person name="Chaisson M."/>
            <person name="Hoppe E."/>
            <person name="Hill C."/>
            <person name="Pang A."/>
            <person name="Hillier L."/>
            <person name="Baker C."/>
            <person name="Armstrong J."/>
            <person name="Shendure J."/>
            <person name="Paten B."/>
            <person name="Wilson R."/>
            <person name="Chao H."/>
            <person name="Schneider V."/>
            <person name="Ventura M."/>
            <person name="Kronenberg Z."/>
            <person name="Murali S."/>
            <person name="Gordon D."/>
            <person name="Cantsilieris S."/>
            <person name="Munson K."/>
            <person name="Nelson B."/>
            <person name="Raja A."/>
            <person name="Underwood J."/>
            <person name="Diekhans M."/>
            <person name="Fiddes I."/>
            <person name="Haussler D."/>
            <person name="Eichler E."/>
        </authorList>
    </citation>
    <scope>NUCLEOTIDE SEQUENCE [LARGE SCALE GENOMIC DNA]</scope>
    <source>
        <strain evidence="7">Susie</strain>
    </source>
</reference>
<proteinExistence type="predicted"/>
<dbReference type="EMBL" id="NDHI03003439">
    <property type="protein sequence ID" value="PNJ50129.1"/>
    <property type="molecule type" value="Genomic_DNA"/>
</dbReference>
<evidence type="ECO:0000256" key="3">
    <source>
        <dbReference type="ARBA" id="ARBA00023157"/>
    </source>
</evidence>
<dbReference type="InterPro" id="IPR035976">
    <property type="entry name" value="Sushi/SCR/CCP_sf"/>
</dbReference>
<protein>
    <submittedName>
        <fullName evidence="7">CFHR3 isoform 2</fullName>
    </submittedName>
</protein>
<dbReference type="PROSITE" id="PS50923">
    <property type="entry name" value="SUSHI"/>
    <property type="match status" value="2"/>
</dbReference>
<feature type="domain" description="Sushi" evidence="6">
    <location>
        <begin position="84"/>
        <end position="142"/>
    </location>
</feature>
<evidence type="ECO:0000313" key="7">
    <source>
        <dbReference type="EMBL" id="PNJ50129.1"/>
    </source>
</evidence>
<dbReference type="Gene3D" id="2.10.70.10">
    <property type="entry name" value="Complement Module, domain 1"/>
    <property type="match status" value="3"/>
</dbReference>
<dbReference type="PANTHER" id="PTHR45785">
    <property type="entry name" value="COMPLEMENT FACTOR H-RELATED"/>
    <property type="match status" value="1"/>
</dbReference>
<gene>
    <name evidence="7" type="ORF">CR201_G0024210</name>
</gene>